<name>Q7MK42_VIBVY</name>
<dbReference type="Gene3D" id="3.90.79.10">
    <property type="entry name" value="Nucleoside Triphosphate Pyrophosphohydrolase"/>
    <property type="match status" value="1"/>
</dbReference>
<gene>
    <name evidence="1" type="ordered locus">VV1968</name>
</gene>
<protein>
    <submittedName>
        <fullName evidence="1">ADP-ribose pyrophosphatase</fullName>
    </submittedName>
</protein>
<dbReference type="eggNOG" id="COG1051">
    <property type="taxonomic scope" value="Bacteria"/>
</dbReference>
<evidence type="ECO:0000313" key="1">
    <source>
        <dbReference type="EMBL" id="BAC94732.1"/>
    </source>
</evidence>
<proteinExistence type="predicted"/>
<dbReference type="SUPFAM" id="SSF55811">
    <property type="entry name" value="Nudix"/>
    <property type="match status" value="1"/>
</dbReference>
<dbReference type="InterPro" id="IPR015797">
    <property type="entry name" value="NUDIX_hydrolase-like_dom_sf"/>
</dbReference>
<dbReference type="PANTHER" id="PTHR43736:SF4">
    <property type="entry name" value="SLR1690 PROTEIN"/>
    <property type="match status" value="1"/>
</dbReference>
<sequence length="272" mass="30651">MIRYKSKLGTKVYFPIDPIGSSQYCSASLMFKSCRMIVTIDMICLKLGEKGLEVLLIKRTNPERPQHGMWSIPGGFVFEHDLSQEGGQPADADFDSARRRICRQKIHTYPHYISEPMVDGNPKRDPHGWSVTIAHYALLNQTNIEQIQNCGLCDQQLAWFALDSVLQGEVALAFDHADLIRLAWTKLRAAIEYTSVVLFALEKEFLVSDIIHAYAKFGVDVNRMTIKRRLIDTGVIVSANKIASTNKGKGGKPAQVYSLADKHVTYFQTCLR</sequence>
<dbReference type="CDD" id="cd18873">
    <property type="entry name" value="NUDIX_NadM_like"/>
    <property type="match status" value="1"/>
</dbReference>
<evidence type="ECO:0000313" key="2">
    <source>
        <dbReference type="Proteomes" id="UP000002675"/>
    </source>
</evidence>
<dbReference type="STRING" id="672.VV93_v1c17280"/>
<organism evidence="1 2">
    <name type="scientific">Vibrio vulnificus (strain YJ016)</name>
    <dbReference type="NCBI Taxonomy" id="196600"/>
    <lineage>
        <taxon>Bacteria</taxon>
        <taxon>Pseudomonadati</taxon>
        <taxon>Pseudomonadota</taxon>
        <taxon>Gammaproteobacteria</taxon>
        <taxon>Vibrionales</taxon>
        <taxon>Vibrionaceae</taxon>
        <taxon>Vibrio</taxon>
    </lineage>
</organism>
<dbReference type="AlphaFoldDB" id="Q7MK42"/>
<dbReference type="EMBL" id="BA000037">
    <property type="protein sequence ID" value="BAC94732.1"/>
    <property type="molecule type" value="Genomic_DNA"/>
</dbReference>
<dbReference type="PANTHER" id="PTHR43736">
    <property type="entry name" value="ADP-RIBOSE PYROPHOSPHATASE"/>
    <property type="match status" value="1"/>
</dbReference>
<reference evidence="1 2" key="1">
    <citation type="journal article" date="2003" name="Genome Res.">
        <title>Comparative genome analysis of Vibrio vulnificus, a marine pathogen.</title>
        <authorList>
            <person name="Chen C.Y."/>
            <person name="Wu K.M."/>
            <person name="Chang Y.C."/>
            <person name="Chang C.H."/>
            <person name="Tsai H.C."/>
            <person name="Liao T.L."/>
            <person name="Liu Y.M."/>
            <person name="Chen H.J."/>
            <person name="Shen A.B."/>
            <person name="Li J.C."/>
            <person name="Su T.L."/>
            <person name="Shao C.P."/>
            <person name="Lee C.T."/>
            <person name="Hor L.I."/>
            <person name="Tsai S.F."/>
        </authorList>
    </citation>
    <scope>NUCLEOTIDE SEQUENCE [LARGE SCALE GENOMIC DNA]</scope>
    <source>
        <strain evidence="1 2">YJ016</strain>
    </source>
</reference>
<dbReference type="HOGENOM" id="CLU_037162_3_3_6"/>
<dbReference type="KEGG" id="vvy:VV1968"/>
<dbReference type="Proteomes" id="UP000002675">
    <property type="component" value="Chromosome I"/>
</dbReference>
<accession>Q7MK42</accession>